<keyword evidence="4 8" id="KW-0479">Metal-binding</keyword>
<dbReference type="GO" id="GO:0002100">
    <property type="term" value="P:tRNA wobble adenosine to inosine editing"/>
    <property type="evidence" value="ECO:0007669"/>
    <property type="project" value="UniProtKB-UniRule"/>
</dbReference>
<evidence type="ECO:0000256" key="7">
    <source>
        <dbReference type="ARBA" id="ARBA00048045"/>
    </source>
</evidence>
<evidence type="ECO:0000313" key="11">
    <source>
        <dbReference type="Proteomes" id="UP000316852"/>
    </source>
</evidence>
<dbReference type="GO" id="GO:0008270">
    <property type="term" value="F:zinc ion binding"/>
    <property type="evidence" value="ECO:0007669"/>
    <property type="project" value="UniProtKB-UniRule"/>
</dbReference>
<keyword evidence="3 8" id="KW-0819">tRNA processing</keyword>
<keyword evidence="5 8" id="KW-0378">Hydrolase</keyword>
<dbReference type="PROSITE" id="PS00903">
    <property type="entry name" value="CYT_DCMP_DEAMINASES_1"/>
    <property type="match status" value="1"/>
</dbReference>
<comment type="caution">
    <text evidence="10">The sequence shown here is derived from an EMBL/GenBank/DDBJ whole genome shotgun (WGS) entry which is preliminary data.</text>
</comment>
<feature type="binding site" evidence="8">
    <location>
        <position position="88"/>
    </location>
    <ligand>
        <name>Zn(2+)</name>
        <dbReference type="ChEBI" id="CHEBI:29105"/>
        <note>catalytic</note>
    </ligand>
</feature>
<comment type="catalytic activity">
    <reaction evidence="7 8">
        <text>adenosine(34) in tRNA + H2O + H(+) = inosine(34) in tRNA + NH4(+)</text>
        <dbReference type="Rhea" id="RHEA:43168"/>
        <dbReference type="Rhea" id="RHEA-COMP:10373"/>
        <dbReference type="Rhea" id="RHEA-COMP:10374"/>
        <dbReference type="ChEBI" id="CHEBI:15377"/>
        <dbReference type="ChEBI" id="CHEBI:15378"/>
        <dbReference type="ChEBI" id="CHEBI:28938"/>
        <dbReference type="ChEBI" id="CHEBI:74411"/>
        <dbReference type="ChEBI" id="CHEBI:82852"/>
        <dbReference type="EC" id="3.5.4.33"/>
    </reaction>
</comment>
<dbReference type="InterPro" id="IPR028883">
    <property type="entry name" value="tRNA_aden_deaminase"/>
</dbReference>
<dbReference type="CDD" id="cd01285">
    <property type="entry name" value="nucleoside_deaminase"/>
    <property type="match status" value="1"/>
</dbReference>
<dbReference type="EMBL" id="VBOW01000020">
    <property type="protein sequence ID" value="TMQ59637.1"/>
    <property type="molecule type" value="Genomic_DNA"/>
</dbReference>
<evidence type="ECO:0000256" key="4">
    <source>
        <dbReference type="ARBA" id="ARBA00022723"/>
    </source>
</evidence>
<feature type="binding site" evidence="8">
    <location>
        <position position="91"/>
    </location>
    <ligand>
        <name>Zn(2+)</name>
        <dbReference type="ChEBI" id="CHEBI:29105"/>
        <note>catalytic</note>
    </ligand>
</feature>
<evidence type="ECO:0000256" key="6">
    <source>
        <dbReference type="ARBA" id="ARBA00022833"/>
    </source>
</evidence>
<proteinExistence type="inferred from homology"/>
<dbReference type="InterPro" id="IPR016192">
    <property type="entry name" value="APOBEC/CMP_deaminase_Zn-bd"/>
</dbReference>
<comment type="cofactor">
    <cofactor evidence="8">
        <name>Zn(2+)</name>
        <dbReference type="ChEBI" id="CHEBI:29105"/>
    </cofactor>
    <text evidence="8">Binds 1 zinc ion per subunit.</text>
</comment>
<gene>
    <name evidence="8" type="primary">tadA</name>
    <name evidence="10" type="ORF">E6K76_03845</name>
</gene>
<sequence length="158" mass="17113">MREPQTSLDERFVEAALAEARAAASDGEVPVGAVVVWEGRIIGRGRNRVETTQDPTAHAEILAIGAAAQTIKSWRLDEATIYVTLEPCHMCAGAIVLARIKRLVYGARDPKAGACGSLAMVPQDLRLNHRAEVLPGVLAEECGALLEHFFQSKRRVQS</sequence>
<dbReference type="GO" id="GO:0052717">
    <property type="term" value="F:tRNA-specific adenosine-34 deaminase activity"/>
    <property type="evidence" value="ECO:0007669"/>
    <property type="project" value="UniProtKB-UniRule"/>
</dbReference>
<feature type="binding site" evidence="8">
    <location>
        <position position="58"/>
    </location>
    <ligand>
        <name>Zn(2+)</name>
        <dbReference type="ChEBI" id="CHEBI:29105"/>
        <note>catalytic</note>
    </ligand>
</feature>
<name>A0A538T7Q8_UNCEI</name>
<dbReference type="Gene3D" id="3.40.140.10">
    <property type="entry name" value="Cytidine Deaminase, domain 2"/>
    <property type="match status" value="1"/>
</dbReference>
<dbReference type="Pfam" id="PF14437">
    <property type="entry name" value="MafB19-deam"/>
    <property type="match status" value="1"/>
</dbReference>
<keyword evidence="6 8" id="KW-0862">Zinc</keyword>
<dbReference type="EC" id="3.5.4.33" evidence="8"/>
<evidence type="ECO:0000256" key="1">
    <source>
        <dbReference type="ARBA" id="ARBA00010669"/>
    </source>
</evidence>
<evidence type="ECO:0000256" key="2">
    <source>
        <dbReference type="ARBA" id="ARBA00011738"/>
    </source>
</evidence>
<dbReference type="InterPro" id="IPR002125">
    <property type="entry name" value="CMP_dCMP_dom"/>
</dbReference>
<comment type="function">
    <text evidence="8">Catalyzes the deamination of adenosine to inosine at the wobble position 34 of tRNA(Arg2).</text>
</comment>
<dbReference type="NCBIfam" id="NF008113">
    <property type="entry name" value="PRK10860.1"/>
    <property type="match status" value="1"/>
</dbReference>
<dbReference type="Proteomes" id="UP000316852">
    <property type="component" value="Unassembled WGS sequence"/>
</dbReference>
<evidence type="ECO:0000259" key="9">
    <source>
        <dbReference type="PROSITE" id="PS51747"/>
    </source>
</evidence>
<evidence type="ECO:0000256" key="8">
    <source>
        <dbReference type="HAMAP-Rule" id="MF_00972"/>
    </source>
</evidence>
<dbReference type="HAMAP" id="MF_00972">
    <property type="entry name" value="tRNA_aden_deaminase"/>
    <property type="match status" value="1"/>
</dbReference>
<dbReference type="AlphaFoldDB" id="A0A538T7Q8"/>
<evidence type="ECO:0000313" key="10">
    <source>
        <dbReference type="EMBL" id="TMQ59637.1"/>
    </source>
</evidence>
<dbReference type="PROSITE" id="PS51747">
    <property type="entry name" value="CYT_DCMP_DEAMINASES_2"/>
    <property type="match status" value="1"/>
</dbReference>
<comment type="similarity">
    <text evidence="1">Belongs to the cytidine and deoxycytidylate deaminase family. ADAT2 subfamily.</text>
</comment>
<feature type="active site" description="Proton donor" evidence="8">
    <location>
        <position position="60"/>
    </location>
</feature>
<dbReference type="PANTHER" id="PTHR11079">
    <property type="entry name" value="CYTOSINE DEAMINASE FAMILY MEMBER"/>
    <property type="match status" value="1"/>
</dbReference>
<dbReference type="SUPFAM" id="SSF53927">
    <property type="entry name" value="Cytidine deaminase-like"/>
    <property type="match status" value="1"/>
</dbReference>
<reference evidence="10 11" key="1">
    <citation type="journal article" date="2019" name="Nat. Microbiol.">
        <title>Mediterranean grassland soil C-N compound turnover is dependent on rainfall and depth, and is mediated by genomically divergent microorganisms.</title>
        <authorList>
            <person name="Diamond S."/>
            <person name="Andeer P.F."/>
            <person name="Li Z."/>
            <person name="Crits-Christoph A."/>
            <person name="Burstein D."/>
            <person name="Anantharaman K."/>
            <person name="Lane K.R."/>
            <person name="Thomas B.C."/>
            <person name="Pan C."/>
            <person name="Northen T.R."/>
            <person name="Banfield J.F."/>
        </authorList>
    </citation>
    <scope>NUCLEOTIDE SEQUENCE [LARGE SCALE GENOMIC DNA]</scope>
    <source>
        <strain evidence="10">WS_6</strain>
    </source>
</reference>
<dbReference type="PANTHER" id="PTHR11079:SF202">
    <property type="entry name" value="TRNA-SPECIFIC ADENOSINE DEAMINASE"/>
    <property type="match status" value="1"/>
</dbReference>
<evidence type="ECO:0000256" key="3">
    <source>
        <dbReference type="ARBA" id="ARBA00022694"/>
    </source>
</evidence>
<feature type="domain" description="CMP/dCMP-type deaminase" evidence="9">
    <location>
        <begin position="7"/>
        <end position="134"/>
    </location>
</feature>
<dbReference type="FunFam" id="3.40.140.10:FF:000005">
    <property type="entry name" value="tRNA-specific adenosine deaminase"/>
    <property type="match status" value="1"/>
</dbReference>
<protein>
    <recommendedName>
        <fullName evidence="8">tRNA-specific adenosine deaminase</fullName>
        <ecNumber evidence="8">3.5.4.33</ecNumber>
    </recommendedName>
</protein>
<accession>A0A538T7Q8</accession>
<dbReference type="InterPro" id="IPR058535">
    <property type="entry name" value="MafB19-deam"/>
</dbReference>
<organism evidence="10 11">
    <name type="scientific">Eiseniibacteriota bacterium</name>
    <dbReference type="NCBI Taxonomy" id="2212470"/>
    <lineage>
        <taxon>Bacteria</taxon>
        <taxon>Candidatus Eiseniibacteriota</taxon>
    </lineage>
</organism>
<evidence type="ECO:0000256" key="5">
    <source>
        <dbReference type="ARBA" id="ARBA00022801"/>
    </source>
</evidence>
<comment type="subunit">
    <text evidence="2 8">Homodimer.</text>
</comment>
<dbReference type="InterPro" id="IPR016193">
    <property type="entry name" value="Cytidine_deaminase-like"/>
</dbReference>